<feature type="transmembrane region" description="Helical" evidence="1">
    <location>
        <begin position="83"/>
        <end position="104"/>
    </location>
</feature>
<dbReference type="Pfam" id="PF04773">
    <property type="entry name" value="FecR"/>
    <property type="match status" value="1"/>
</dbReference>
<dbReference type="Gene3D" id="3.55.50.30">
    <property type="match status" value="1"/>
</dbReference>
<sequence length="400" mass="44725">MEDTSAIEALIARQMLGQQLTPDEEGLLRQWQSAHPLHKRFYKDLTSKDVLHSYKEVLEVRRENYAAIMSRIGKQGKVRKIRWSLLIAACSLALLITSFALLFWRQNIAHTSNSLMADKAAMTVPVKPAGSRATLILGDGRKIPLDSGASLALTANGVAVRSITGTQLQYTDELTTGDYSATHTLVTPRSGVFQVTLSDGTLVWLNADSRLIYPTRFADARKVELQGEAYFEVAKDHHRPFQVTILGFNGEKPTTVDVLGTHFNVKAYPGVGDIRTTLLEGAVRVRHGDSDKVLKPGQQASVKRSRSNDDIEVKQVPTQDAIDWRDGFFRADNIPVAEIIGEVGRWYDVTFLWETPVPEINMMLIIGRNEGIDQTLRLLEQSDIGLRFERDGRHIHVLKN</sequence>
<dbReference type="Gene3D" id="2.60.120.1440">
    <property type="match status" value="1"/>
</dbReference>
<dbReference type="AlphaFoldDB" id="A0A3N4MGM5"/>
<reference evidence="5" key="1">
    <citation type="submission" date="2018-11" db="EMBL/GenBank/DDBJ databases">
        <title>Chitinophaga lutea sp.nov., isolate from arsenic contaminated soil.</title>
        <authorList>
            <person name="Zong Y."/>
        </authorList>
    </citation>
    <scope>NUCLEOTIDE SEQUENCE [LARGE SCALE GENOMIC DNA]</scope>
    <source>
        <strain evidence="5">YLT18</strain>
    </source>
</reference>
<accession>A0A3N4MGM5</accession>
<evidence type="ECO:0000259" key="2">
    <source>
        <dbReference type="Pfam" id="PF04773"/>
    </source>
</evidence>
<keyword evidence="5" id="KW-1185">Reference proteome</keyword>
<evidence type="ECO:0000256" key="1">
    <source>
        <dbReference type="SAM" id="Phobius"/>
    </source>
</evidence>
<keyword evidence="1" id="KW-0472">Membrane</keyword>
<dbReference type="OrthoDB" id="1099916at2"/>
<dbReference type="Pfam" id="PF16344">
    <property type="entry name" value="FecR_C"/>
    <property type="match status" value="1"/>
</dbReference>
<evidence type="ECO:0000259" key="3">
    <source>
        <dbReference type="Pfam" id="PF16344"/>
    </source>
</evidence>
<gene>
    <name evidence="4" type="ORF">EG028_02130</name>
</gene>
<protein>
    <submittedName>
        <fullName evidence="4">DUF4974 domain-containing protein</fullName>
    </submittedName>
</protein>
<dbReference type="InterPro" id="IPR006860">
    <property type="entry name" value="FecR"/>
</dbReference>
<dbReference type="Proteomes" id="UP000279089">
    <property type="component" value="Unassembled WGS sequence"/>
</dbReference>
<dbReference type="EMBL" id="RMBX01000001">
    <property type="protein sequence ID" value="RPD43114.1"/>
    <property type="molecule type" value="Genomic_DNA"/>
</dbReference>
<dbReference type="RefSeq" id="WP_120514386.1">
    <property type="nucleotide sequence ID" value="NZ_QXZY01000001.1"/>
</dbReference>
<name>A0A3N4MGM5_9BACT</name>
<dbReference type="PANTHER" id="PTHR30273">
    <property type="entry name" value="PERIPLASMIC SIGNAL SENSOR AND SIGMA FACTOR ACTIVATOR FECR-RELATED"/>
    <property type="match status" value="1"/>
</dbReference>
<evidence type="ECO:0000313" key="5">
    <source>
        <dbReference type="Proteomes" id="UP000279089"/>
    </source>
</evidence>
<proteinExistence type="predicted"/>
<dbReference type="InterPro" id="IPR032508">
    <property type="entry name" value="FecR_C"/>
</dbReference>
<dbReference type="GO" id="GO:0016989">
    <property type="term" value="F:sigma factor antagonist activity"/>
    <property type="evidence" value="ECO:0007669"/>
    <property type="project" value="TreeGrafter"/>
</dbReference>
<dbReference type="InterPro" id="IPR012373">
    <property type="entry name" value="Ferrdict_sens_TM"/>
</dbReference>
<evidence type="ECO:0000313" key="4">
    <source>
        <dbReference type="EMBL" id="RPD43114.1"/>
    </source>
</evidence>
<keyword evidence="1" id="KW-1133">Transmembrane helix</keyword>
<feature type="domain" description="Protein FecR C-terminal" evidence="3">
    <location>
        <begin position="331"/>
        <end position="397"/>
    </location>
</feature>
<feature type="domain" description="FecR protein" evidence="2">
    <location>
        <begin position="184"/>
        <end position="284"/>
    </location>
</feature>
<keyword evidence="1" id="KW-0812">Transmembrane</keyword>
<comment type="caution">
    <text evidence="4">The sequence shown here is derived from an EMBL/GenBank/DDBJ whole genome shotgun (WGS) entry which is preliminary data.</text>
</comment>
<dbReference type="PANTHER" id="PTHR30273:SF2">
    <property type="entry name" value="PROTEIN FECR"/>
    <property type="match status" value="1"/>
</dbReference>
<organism evidence="4 5">
    <name type="scientific">Chitinophaga barathri</name>
    <dbReference type="NCBI Taxonomy" id="1647451"/>
    <lineage>
        <taxon>Bacteria</taxon>
        <taxon>Pseudomonadati</taxon>
        <taxon>Bacteroidota</taxon>
        <taxon>Chitinophagia</taxon>
        <taxon>Chitinophagales</taxon>
        <taxon>Chitinophagaceae</taxon>
        <taxon>Chitinophaga</taxon>
    </lineage>
</organism>